<accession>A0A418LWM0</accession>
<gene>
    <name evidence="2" type="ORF">DYU11_31190</name>
</gene>
<sequence>MQSSDTSPVFVPAKAAVLLVFMPPEGADRQQRQSLAALADTLQRHLDGSVRVLKLDETTHPDVVRSFDIARLPAFVLIRRGVELWRHEGLADEQTLTQASRQMLAVGRNGLSAP</sequence>
<evidence type="ECO:0000259" key="1">
    <source>
        <dbReference type="Pfam" id="PF00085"/>
    </source>
</evidence>
<dbReference type="Gene3D" id="3.40.30.10">
    <property type="entry name" value="Glutaredoxin"/>
    <property type="match status" value="1"/>
</dbReference>
<dbReference type="EMBL" id="QXED01000016">
    <property type="protein sequence ID" value="RIV17709.1"/>
    <property type="molecule type" value="Genomic_DNA"/>
</dbReference>
<feature type="domain" description="Thioredoxin" evidence="1">
    <location>
        <begin position="33"/>
        <end position="98"/>
    </location>
</feature>
<organism evidence="2 3">
    <name type="scientific">Fibrisoma montanum</name>
    <dbReference type="NCBI Taxonomy" id="2305895"/>
    <lineage>
        <taxon>Bacteria</taxon>
        <taxon>Pseudomonadati</taxon>
        <taxon>Bacteroidota</taxon>
        <taxon>Cytophagia</taxon>
        <taxon>Cytophagales</taxon>
        <taxon>Spirosomataceae</taxon>
        <taxon>Fibrisoma</taxon>
    </lineage>
</organism>
<protein>
    <submittedName>
        <fullName evidence="2">Thioredoxin</fullName>
    </submittedName>
</protein>
<evidence type="ECO:0000313" key="2">
    <source>
        <dbReference type="EMBL" id="RIV17709.1"/>
    </source>
</evidence>
<dbReference type="RefSeq" id="WP_119671675.1">
    <property type="nucleotide sequence ID" value="NZ_QXED01000016.1"/>
</dbReference>
<dbReference type="Pfam" id="PF00085">
    <property type="entry name" value="Thioredoxin"/>
    <property type="match status" value="1"/>
</dbReference>
<name>A0A418LWM0_9BACT</name>
<dbReference type="AlphaFoldDB" id="A0A418LWM0"/>
<keyword evidence="3" id="KW-1185">Reference proteome</keyword>
<dbReference type="InterPro" id="IPR013766">
    <property type="entry name" value="Thioredoxin_domain"/>
</dbReference>
<dbReference type="SUPFAM" id="SSF52833">
    <property type="entry name" value="Thioredoxin-like"/>
    <property type="match status" value="1"/>
</dbReference>
<reference evidence="2 3" key="1">
    <citation type="submission" date="2018-08" db="EMBL/GenBank/DDBJ databases">
        <title>Fibrisoma montanum sp. nov., isolated from Danxia mountain soil.</title>
        <authorList>
            <person name="Huang Y."/>
        </authorList>
    </citation>
    <scope>NUCLEOTIDE SEQUENCE [LARGE SCALE GENOMIC DNA]</scope>
    <source>
        <strain evidence="2 3">HYT19</strain>
    </source>
</reference>
<dbReference type="InterPro" id="IPR036249">
    <property type="entry name" value="Thioredoxin-like_sf"/>
</dbReference>
<dbReference type="CDD" id="cd02947">
    <property type="entry name" value="TRX_family"/>
    <property type="match status" value="1"/>
</dbReference>
<proteinExistence type="predicted"/>
<dbReference type="OrthoDB" id="964174at2"/>
<comment type="caution">
    <text evidence="2">The sequence shown here is derived from an EMBL/GenBank/DDBJ whole genome shotgun (WGS) entry which is preliminary data.</text>
</comment>
<evidence type="ECO:0000313" key="3">
    <source>
        <dbReference type="Proteomes" id="UP000283523"/>
    </source>
</evidence>
<dbReference type="Proteomes" id="UP000283523">
    <property type="component" value="Unassembled WGS sequence"/>
</dbReference>